<dbReference type="GO" id="GO:0016020">
    <property type="term" value="C:membrane"/>
    <property type="evidence" value="ECO:0007669"/>
    <property type="project" value="UniProtKB-SubCell"/>
</dbReference>
<keyword evidence="2 5" id="KW-0812">Transmembrane</keyword>
<comment type="subcellular location">
    <subcellularLocation>
        <location evidence="1">Membrane</location>
        <topology evidence="1">Multi-pass membrane protein</topology>
    </subcellularLocation>
</comment>
<organism evidence="6 7">
    <name type="scientific">Dyella monticola</name>
    <dbReference type="NCBI Taxonomy" id="1927958"/>
    <lineage>
        <taxon>Bacteria</taxon>
        <taxon>Pseudomonadati</taxon>
        <taxon>Pseudomonadota</taxon>
        <taxon>Gammaproteobacteria</taxon>
        <taxon>Lysobacterales</taxon>
        <taxon>Rhodanobacteraceae</taxon>
        <taxon>Dyella</taxon>
    </lineage>
</organism>
<dbReference type="AlphaFoldDB" id="A0A370WXS3"/>
<dbReference type="EMBL" id="QRBE01000007">
    <property type="protein sequence ID" value="RDS80856.1"/>
    <property type="molecule type" value="Genomic_DNA"/>
</dbReference>
<evidence type="ECO:0000256" key="3">
    <source>
        <dbReference type="ARBA" id="ARBA00022989"/>
    </source>
</evidence>
<proteinExistence type="predicted"/>
<evidence type="ECO:0000256" key="1">
    <source>
        <dbReference type="ARBA" id="ARBA00004141"/>
    </source>
</evidence>
<keyword evidence="4 5" id="KW-0472">Membrane</keyword>
<reference evidence="6 7" key="1">
    <citation type="submission" date="2018-07" db="EMBL/GenBank/DDBJ databases">
        <title>Dyella monticola sp. nov. and Dyella psychrodurans sp. nov. isolated from monsoon evergreen broad-leaved forest soil of Dinghu Mountain, China.</title>
        <authorList>
            <person name="Gao Z."/>
            <person name="Qiu L."/>
        </authorList>
    </citation>
    <scope>NUCLEOTIDE SEQUENCE [LARGE SCALE GENOMIC DNA]</scope>
    <source>
        <strain evidence="6 7">4G-K06</strain>
    </source>
</reference>
<accession>A0A370WXS3</accession>
<dbReference type="Proteomes" id="UP000254258">
    <property type="component" value="Unassembled WGS sequence"/>
</dbReference>
<evidence type="ECO:0000313" key="6">
    <source>
        <dbReference type="EMBL" id="RDS80856.1"/>
    </source>
</evidence>
<dbReference type="InterPro" id="IPR032808">
    <property type="entry name" value="DoxX"/>
</dbReference>
<sequence>MATAAKPAIHDDTPALIVRILEARFTVYLARLCLTLPFWWSGIDKLFHPHAALTEIQGLGLPPSWILYGLLLITQLGGSLAIIFNRFAWLGAGALGVFTAVVTYMAHAFWTLQGPARFAEMNDFLEHISLIAGMVFAALHCHEVKAHDR</sequence>
<evidence type="ECO:0000256" key="5">
    <source>
        <dbReference type="SAM" id="Phobius"/>
    </source>
</evidence>
<protein>
    <submittedName>
        <fullName evidence="6">DoxX family protein</fullName>
    </submittedName>
</protein>
<dbReference type="RefSeq" id="WP_115496001.1">
    <property type="nucleotide sequence ID" value="NZ_QRBE01000007.1"/>
</dbReference>
<name>A0A370WXS3_9GAMM</name>
<feature type="transmembrane region" description="Helical" evidence="5">
    <location>
        <begin position="124"/>
        <end position="141"/>
    </location>
</feature>
<dbReference type="Pfam" id="PF07681">
    <property type="entry name" value="DoxX"/>
    <property type="match status" value="1"/>
</dbReference>
<comment type="caution">
    <text evidence="6">The sequence shown here is derived from an EMBL/GenBank/DDBJ whole genome shotgun (WGS) entry which is preliminary data.</text>
</comment>
<evidence type="ECO:0000256" key="2">
    <source>
        <dbReference type="ARBA" id="ARBA00022692"/>
    </source>
</evidence>
<evidence type="ECO:0000256" key="4">
    <source>
        <dbReference type="ARBA" id="ARBA00023136"/>
    </source>
</evidence>
<gene>
    <name evidence="6" type="ORF">DWU98_12995</name>
</gene>
<keyword evidence="3 5" id="KW-1133">Transmembrane helix</keyword>
<evidence type="ECO:0000313" key="7">
    <source>
        <dbReference type="Proteomes" id="UP000254258"/>
    </source>
</evidence>
<keyword evidence="7" id="KW-1185">Reference proteome</keyword>
<feature type="transmembrane region" description="Helical" evidence="5">
    <location>
        <begin position="91"/>
        <end position="112"/>
    </location>
</feature>
<dbReference type="OrthoDB" id="6522672at2"/>
<feature type="transmembrane region" description="Helical" evidence="5">
    <location>
        <begin position="65"/>
        <end position="84"/>
    </location>
</feature>